<evidence type="ECO:0000313" key="2">
    <source>
        <dbReference type="Proteomes" id="UP001300496"/>
    </source>
</evidence>
<sequence>MIDEAANQAWGEVQRMFPDAERPQVEQVRVVTAADSAKVVAQCIQELGYPATAREDGGISFGATPEAQAEQQNIAVYTCRVKYPTDPAFTLPPTDDEIAYLYDYYANTLVPCLAERGYDIEMPSKGAFVDSTNVNGIPWSPYQELASVGGGELDALLLECKQTPHGFRGGE</sequence>
<organism evidence="1 2">
    <name type="scientific">Microbacterium memoriense</name>
    <dbReference type="NCBI Taxonomy" id="2978350"/>
    <lineage>
        <taxon>Bacteria</taxon>
        <taxon>Bacillati</taxon>
        <taxon>Actinomycetota</taxon>
        <taxon>Actinomycetes</taxon>
        <taxon>Micrococcales</taxon>
        <taxon>Microbacteriaceae</taxon>
        <taxon>Microbacterium</taxon>
    </lineage>
</organism>
<keyword evidence="2" id="KW-1185">Reference proteome</keyword>
<name>A0ABT2PE77_9MICO</name>
<evidence type="ECO:0000313" key="1">
    <source>
        <dbReference type="EMBL" id="MCT9002913.1"/>
    </source>
</evidence>
<reference evidence="1 2" key="1">
    <citation type="journal article" date="2024" name="Int. J. Syst. Evol. Microbiol.">
        <title>Microbacterium memoriense sp. nov., a member of the Actinomycetota from marine beach sediment of the north coast of Portugal.</title>
        <authorList>
            <person name="Santos J.D.N.D."/>
            <person name="Klimek D."/>
            <person name="Calusinska M."/>
            <person name="Lobo-da-Cunha A."/>
            <person name="Catita J."/>
            <person name="Goncalves H."/>
            <person name="Gonzalez I."/>
            <person name="Lage O.M."/>
        </authorList>
    </citation>
    <scope>NUCLEOTIDE SEQUENCE [LARGE SCALE GENOMIC DNA]</scope>
    <source>
        <strain evidence="1 2">PMIC_1C1B</strain>
    </source>
</reference>
<dbReference type="Proteomes" id="UP001300496">
    <property type="component" value="Unassembled WGS sequence"/>
</dbReference>
<gene>
    <name evidence="1" type="ORF">N4R40_11100</name>
</gene>
<proteinExistence type="predicted"/>
<protein>
    <submittedName>
        <fullName evidence="1">Uncharacterized protein</fullName>
    </submittedName>
</protein>
<comment type="caution">
    <text evidence="1">The sequence shown here is derived from an EMBL/GenBank/DDBJ whole genome shotgun (WGS) entry which is preliminary data.</text>
</comment>
<accession>A0ABT2PE77</accession>
<dbReference type="EMBL" id="JAODOR010000012">
    <property type="protein sequence ID" value="MCT9002913.1"/>
    <property type="molecule type" value="Genomic_DNA"/>
</dbReference>